<evidence type="ECO:0008006" key="11">
    <source>
        <dbReference type="Google" id="ProtNLM"/>
    </source>
</evidence>
<dbReference type="InterPro" id="IPR038704">
    <property type="entry name" value="YEAST_sf"/>
</dbReference>
<feature type="domain" description="RING-type" evidence="7">
    <location>
        <begin position="16"/>
        <end position="55"/>
    </location>
</feature>
<dbReference type="InterPro" id="IPR055129">
    <property type="entry name" value="YEATS_dom"/>
</dbReference>
<evidence type="ECO:0000313" key="10">
    <source>
        <dbReference type="Proteomes" id="UP001431209"/>
    </source>
</evidence>
<dbReference type="PROSITE" id="PS51037">
    <property type="entry name" value="YEATS"/>
    <property type="match status" value="1"/>
</dbReference>
<evidence type="ECO:0000256" key="3">
    <source>
        <dbReference type="ARBA" id="ARBA00022833"/>
    </source>
</evidence>
<evidence type="ECO:0000256" key="2">
    <source>
        <dbReference type="ARBA" id="ARBA00022771"/>
    </source>
</evidence>
<evidence type="ECO:0000256" key="1">
    <source>
        <dbReference type="ARBA" id="ARBA00022723"/>
    </source>
</evidence>
<dbReference type="AlphaFoldDB" id="A0AAW2Z143"/>
<dbReference type="Proteomes" id="UP001431209">
    <property type="component" value="Unassembled WGS sequence"/>
</dbReference>
<organism evidence="9 10">
    <name type="scientific">Acrasis kona</name>
    <dbReference type="NCBI Taxonomy" id="1008807"/>
    <lineage>
        <taxon>Eukaryota</taxon>
        <taxon>Discoba</taxon>
        <taxon>Heterolobosea</taxon>
        <taxon>Tetramitia</taxon>
        <taxon>Eutetramitia</taxon>
        <taxon>Acrasidae</taxon>
        <taxon>Acrasis</taxon>
    </lineage>
</organism>
<evidence type="ECO:0000256" key="5">
    <source>
        <dbReference type="PROSITE-ProRule" id="PRU00175"/>
    </source>
</evidence>
<accession>A0AAW2Z143</accession>
<dbReference type="SUPFAM" id="SSF57850">
    <property type="entry name" value="RING/U-box"/>
    <property type="match status" value="1"/>
</dbReference>
<dbReference type="InterPro" id="IPR001841">
    <property type="entry name" value="Znf_RING"/>
</dbReference>
<dbReference type="InterPro" id="IPR013083">
    <property type="entry name" value="Znf_RING/FYVE/PHD"/>
</dbReference>
<reference evidence="9 10" key="1">
    <citation type="submission" date="2024-03" db="EMBL/GenBank/DDBJ databases">
        <title>The Acrasis kona genome and developmental transcriptomes reveal deep origins of eukaryotic multicellular pathways.</title>
        <authorList>
            <person name="Sheikh S."/>
            <person name="Fu C.-J."/>
            <person name="Brown M.W."/>
            <person name="Baldauf S.L."/>
        </authorList>
    </citation>
    <scope>NUCLEOTIDE SEQUENCE [LARGE SCALE GENOMIC DNA]</scope>
    <source>
        <strain evidence="9 10">ATCC MYA-3509</strain>
    </source>
</reference>
<keyword evidence="1" id="KW-0479">Metal-binding</keyword>
<dbReference type="Gene3D" id="3.30.40.10">
    <property type="entry name" value="Zinc/RING finger domain, C3HC4 (zinc finger)"/>
    <property type="match status" value="1"/>
</dbReference>
<dbReference type="GO" id="GO:0008270">
    <property type="term" value="F:zinc ion binding"/>
    <property type="evidence" value="ECO:0007669"/>
    <property type="project" value="UniProtKB-KW"/>
</dbReference>
<protein>
    <recommendedName>
        <fullName evidence="11">RING-type domain-containing protein</fullName>
    </recommendedName>
</protein>
<evidence type="ECO:0000256" key="4">
    <source>
        <dbReference type="ARBA" id="ARBA00023242"/>
    </source>
</evidence>
<evidence type="ECO:0000259" key="7">
    <source>
        <dbReference type="PROSITE" id="PS50089"/>
    </source>
</evidence>
<feature type="domain" description="YEATS" evidence="8">
    <location>
        <begin position="98"/>
        <end position="235"/>
    </location>
</feature>
<evidence type="ECO:0000313" key="9">
    <source>
        <dbReference type="EMBL" id="KAL0482332.1"/>
    </source>
</evidence>
<proteinExistence type="predicted"/>
<keyword evidence="3" id="KW-0862">Zinc</keyword>
<name>A0AAW2Z143_9EUKA</name>
<dbReference type="Pfam" id="PF03366">
    <property type="entry name" value="YEATS"/>
    <property type="match status" value="1"/>
</dbReference>
<keyword evidence="4 6" id="KW-0539">Nucleus</keyword>
<dbReference type="SMART" id="SM00184">
    <property type="entry name" value="RING"/>
    <property type="match status" value="1"/>
</dbReference>
<gene>
    <name evidence="9" type="ORF">AKO1_012955</name>
</gene>
<evidence type="ECO:0000256" key="6">
    <source>
        <dbReference type="PROSITE-ProRule" id="PRU00376"/>
    </source>
</evidence>
<comment type="caution">
    <text evidence="9">The sequence shown here is derived from an EMBL/GenBank/DDBJ whole genome shotgun (WGS) entry which is preliminary data.</text>
</comment>
<keyword evidence="2 5" id="KW-0863">Zinc-finger</keyword>
<comment type="subcellular location">
    <subcellularLocation>
        <location evidence="6">Nucleus</location>
    </subcellularLocation>
</comment>
<dbReference type="EMBL" id="JAOPGA020000840">
    <property type="protein sequence ID" value="KAL0482332.1"/>
    <property type="molecule type" value="Genomic_DNA"/>
</dbReference>
<dbReference type="InterPro" id="IPR017907">
    <property type="entry name" value="Znf_RING_CS"/>
</dbReference>
<dbReference type="Pfam" id="PF00097">
    <property type="entry name" value="zf-C3HC4"/>
    <property type="match status" value="1"/>
</dbReference>
<dbReference type="InterPro" id="IPR018957">
    <property type="entry name" value="Znf_C3HC4_RING-type"/>
</dbReference>
<evidence type="ECO:0000259" key="8">
    <source>
        <dbReference type="PROSITE" id="PS51037"/>
    </source>
</evidence>
<dbReference type="PANTHER" id="PTHR23327">
    <property type="entry name" value="RING FINGER PROTEIN 127"/>
    <property type="match status" value="1"/>
</dbReference>
<dbReference type="CDD" id="cd16513">
    <property type="entry name" value="RING-HC_LONFs_rpt1"/>
    <property type="match status" value="1"/>
</dbReference>
<dbReference type="Gene3D" id="2.60.40.1970">
    <property type="entry name" value="YEATS domain"/>
    <property type="match status" value="1"/>
</dbReference>
<keyword evidence="10" id="KW-1185">Reference proteome</keyword>
<dbReference type="GO" id="GO:0005634">
    <property type="term" value="C:nucleus"/>
    <property type="evidence" value="ECO:0007669"/>
    <property type="project" value="UniProtKB-SubCell"/>
</dbReference>
<dbReference type="PROSITE" id="PS00518">
    <property type="entry name" value="ZF_RING_1"/>
    <property type="match status" value="1"/>
</dbReference>
<sequence>METTNGNNIKADNFNCIVCLKLIVEPVALPCSHSFCKTCMENVLKQPRRICPLCRSDVSFLNAEDLRPNAMLKELLTIVFKDEYAERVAEIEEERRLASTFNTVRKRIHIGNEHSQVIEGGKLINHKWTLFVTMSDEHINDQQDQSKDYISHIDVNLHPTFEPNFVTLRKAPFCLHRSGWGTFLVQVGVHFKPSLNHNPMTLTHHLNFSAAKDQSTHVVVFEIPKEKPTLVVDLDEIPTPTPNNVIDVDDDVFIDDRPHAVMSDFDDDEDYEILIS</sequence>
<dbReference type="PROSITE" id="PS50089">
    <property type="entry name" value="ZF_RING_2"/>
    <property type="match status" value="1"/>
</dbReference>